<feature type="domain" description="Phage shock protein PspC N-terminal" evidence="7">
    <location>
        <begin position="10"/>
        <end position="63"/>
    </location>
</feature>
<evidence type="ECO:0000256" key="1">
    <source>
        <dbReference type="ARBA" id="ARBA00004162"/>
    </source>
</evidence>
<keyword evidence="9" id="KW-1185">Reference proteome</keyword>
<keyword evidence="3 6" id="KW-0812">Transmembrane</keyword>
<accession>A0A4Y9EK49</accession>
<comment type="caution">
    <text evidence="8">The sequence shown here is derived from an EMBL/GenBank/DDBJ whole genome shotgun (WGS) entry which is preliminary data.</text>
</comment>
<dbReference type="OrthoDB" id="7359894at2"/>
<evidence type="ECO:0000256" key="2">
    <source>
        <dbReference type="ARBA" id="ARBA00022475"/>
    </source>
</evidence>
<proteinExistence type="predicted"/>
<name>A0A4Y9EK49_9SPHN</name>
<dbReference type="Pfam" id="PF04024">
    <property type="entry name" value="PspC"/>
    <property type="match status" value="1"/>
</dbReference>
<dbReference type="GO" id="GO:0005886">
    <property type="term" value="C:plasma membrane"/>
    <property type="evidence" value="ECO:0007669"/>
    <property type="project" value="UniProtKB-SubCell"/>
</dbReference>
<organism evidence="8 9">
    <name type="scientific">Glacieibacterium arshaanense</name>
    <dbReference type="NCBI Taxonomy" id="2511025"/>
    <lineage>
        <taxon>Bacteria</taxon>
        <taxon>Pseudomonadati</taxon>
        <taxon>Pseudomonadota</taxon>
        <taxon>Alphaproteobacteria</taxon>
        <taxon>Sphingomonadales</taxon>
        <taxon>Sphingosinicellaceae</taxon>
        <taxon>Glacieibacterium</taxon>
    </lineage>
</organism>
<keyword evidence="5 6" id="KW-0472">Membrane</keyword>
<protein>
    <submittedName>
        <fullName evidence="8">PspC domain-containing protein</fullName>
    </submittedName>
</protein>
<dbReference type="InterPro" id="IPR007168">
    <property type="entry name" value="Phageshock_PspC_N"/>
</dbReference>
<evidence type="ECO:0000313" key="9">
    <source>
        <dbReference type="Proteomes" id="UP000297737"/>
    </source>
</evidence>
<gene>
    <name evidence="8" type="ORF">EUV02_12545</name>
</gene>
<dbReference type="RefSeq" id="WP_135246637.1">
    <property type="nucleotide sequence ID" value="NZ_SIHO01000003.1"/>
</dbReference>
<keyword evidence="4 6" id="KW-1133">Transmembrane helix</keyword>
<dbReference type="EMBL" id="SIHO01000003">
    <property type="protein sequence ID" value="TFU01133.1"/>
    <property type="molecule type" value="Genomic_DNA"/>
</dbReference>
<evidence type="ECO:0000256" key="4">
    <source>
        <dbReference type="ARBA" id="ARBA00022989"/>
    </source>
</evidence>
<keyword evidence="2" id="KW-1003">Cell membrane</keyword>
<feature type="transmembrane region" description="Helical" evidence="6">
    <location>
        <begin position="37"/>
        <end position="61"/>
    </location>
</feature>
<dbReference type="PANTHER" id="PTHR33885:SF3">
    <property type="entry name" value="PHAGE SHOCK PROTEIN C"/>
    <property type="match status" value="1"/>
</dbReference>
<comment type="subcellular location">
    <subcellularLocation>
        <location evidence="1">Cell membrane</location>
        <topology evidence="1">Single-pass membrane protein</topology>
    </subcellularLocation>
</comment>
<evidence type="ECO:0000256" key="3">
    <source>
        <dbReference type="ARBA" id="ARBA00022692"/>
    </source>
</evidence>
<dbReference type="AlphaFoldDB" id="A0A4Y9EK49"/>
<evidence type="ECO:0000259" key="7">
    <source>
        <dbReference type="Pfam" id="PF04024"/>
    </source>
</evidence>
<reference evidence="8 9" key="1">
    <citation type="submission" date="2019-02" db="EMBL/GenBank/DDBJ databases">
        <title>Polymorphobacter sp. isolated from the lake at the Tibet of China.</title>
        <authorList>
            <person name="Li A."/>
        </authorList>
    </citation>
    <scope>NUCLEOTIDE SEQUENCE [LARGE SCALE GENOMIC DNA]</scope>
    <source>
        <strain evidence="8 9">DJ1R-1</strain>
    </source>
</reference>
<dbReference type="Proteomes" id="UP000297737">
    <property type="component" value="Unassembled WGS sequence"/>
</dbReference>
<dbReference type="InterPro" id="IPR052027">
    <property type="entry name" value="PspC"/>
</dbReference>
<sequence length="64" mass="6831">MNDLSKSFALDKANARFLGVCAGIANYTGWDVTWVRVATAVLTLAGFGSVLLIYLVIAWLAPNA</sequence>
<evidence type="ECO:0000256" key="5">
    <source>
        <dbReference type="ARBA" id="ARBA00023136"/>
    </source>
</evidence>
<evidence type="ECO:0000313" key="8">
    <source>
        <dbReference type="EMBL" id="TFU01133.1"/>
    </source>
</evidence>
<dbReference type="PANTHER" id="PTHR33885">
    <property type="entry name" value="PHAGE SHOCK PROTEIN C"/>
    <property type="match status" value="1"/>
</dbReference>
<evidence type="ECO:0000256" key="6">
    <source>
        <dbReference type="SAM" id="Phobius"/>
    </source>
</evidence>